<keyword evidence="7" id="KW-1185">Reference proteome</keyword>
<protein>
    <submittedName>
        <fullName evidence="6">Matrixin</fullName>
    </submittedName>
</protein>
<dbReference type="OrthoDB" id="2148705at2"/>
<keyword evidence="4" id="KW-0862">Zinc</keyword>
<evidence type="ECO:0000256" key="1">
    <source>
        <dbReference type="ARBA" id="ARBA00022670"/>
    </source>
</evidence>
<dbReference type="EMBL" id="FUXI01000006">
    <property type="protein sequence ID" value="SJZ56181.1"/>
    <property type="molecule type" value="Genomic_DNA"/>
</dbReference>
<keyword evidence="1" id="KW-0645">Protease</keyword>
<keyword evidence="3" id="KW-0378">Hydrolase</keyword>
<evidence type="ECO:0000259" key="5">
    <source>
        <dbReference type="Pfam" id="PF00413"/>
    </source>
</evidence>
<dbReference type="SUPFAM" id="SSF55486">
    <property type="entry name" value="Metalloproteases ('zincins'), catalytic domain"/>
    <property type="match status" value="1"/>
</dbReference>
<dbReference type="GO" id="GO:0004222">
    <property type="term" value="F:metalloendopeptidase activity"/>
    <property type="evidence" value="ECO:0007669"/>
    <property type="project" value="InterPro"/>
</dbReference>
<accession>A0A1T4LNE7</accession>
<organism evidence="6 7">
    <name type="scientific">Pilibacter termitis</name>
    <dbReference type="NCBI Taxonomy" id="263852"/>
    <lineage>
        <taxon>Bacteria</taxon>
        <taxon>Bacillati</taxon>
        <taxon>Bacillota</taxon>
        <taxon>Bacilli</taxon>
        <taxon>Lactobacillales</taxon>
        <taxon>Enterococcaceae</taxon>
        <taxon>Pilibacter</taxon>
    </lineage>
</organism>
<dbReference type="InterPro" id="IPR001818">
    <property type="entry name" value="Pept_M10_metallopeptidase"/>
</dbReference>
<dbReference type="RefSeq" id="WP_078806693.1">
    <property type="nucleotide sequence ID" value="NZ_FUXI01000006.1"/>
</dbReference>
<evidence type="ECO:0000256" key="3">
    <source>
        <dbReference type="ARBA" id="ARBA00022801"/>
    </source>
</evidence>
<dbReference type="GO" id="GO:0006508">
    <property type="term" value="P:proteolysis"/>
    <property type="evidence" value="ECO:0007669"/>
    <property type="project" value="UniProtKB-KW"/>
</dbReference>
<evidence type="ECO:0000313" key="7">
    <source>
        <dbReference type="Proteomes" id="UP000190328"/>
    </source>
</evidence>
<feature type="domain" description="Peptidase M10 metallopeptidase" evidence="5">
    <location>
        <begin position="267"/>
        <end position="332"/>
    </location>
</feature>
<reference evidence="6 7" key="1">
    <citation type="submission" date="2017-02" db="EMBL/GenBank/DDBJ databases">
        <authorList>
            <person name="Peterson S.W."/>
        </authorList>
    </citation>
    <scope>NUCLEOTIDE SEQUENCE [LARGE SCALE GENOMIC DNA]</scope>
    <source>
        <strain evidence="6 7">ATCC BAA-1030</strain>
    </source>
</reference>
<name>A0A1T4LNE7_9ENTE</name>
<dbReference type="Pfam" id="PF00413">
    <property type="entry name" value="Peptidase_M10"/>
    <property type="match status" value="1"/>
</dbReference>
<proteinExistence type="predicted"/>
<evidence type="ECO:0000313" key="6">
    <source>
        <dbReference type="EMBL" id="SJZ56181.1"/>
    </source>
</evidence>
<sequence length="335" mass="37707">MERLKRVVVWVCVIISVILVEYVNALSPKPTQPVLVAQVHGQNYGWANKDRGGTVTVGTTGKSLRLEAIRVWVEGRGIGVVYQTHLAGIGWVTATGDGKMSGTTGQGRRLEAIAFNFTGSHAGSAYDIQYRAHVAGIGWQGWRSGGEVAGTTGKSRAIEALQIRVIERKTPDLGSKLADGIRRVDYYIDSSATQFVNRINGAVHNWMYTGWDNPLYMERLYHNQGSDIDIYSVPYVFPNRPNVVGVTGFYDNQNRQIINYRNPNSRHDYSIIWMSSAHQNMEYFDAAIKHELGHAFGMDHSKNLWSIMYENQSMQVRSVQKVDSDKLIDLYGWDW</sequence>
<dbReference type="InterPro" id="IPR006637">
    <property type="entry name" value="ChW"/>
</dbReference>
<evidence type="ECO:0000256" key="4">
    <source>
        <dbReference type="ARBA" id="ARBA00022833"/>
    </source>
</evidence>
<dbReference type="GO" id="GO:0031012">
    <property type="term" value="C:extracellular matrix"/>
    <property type="evidence" value="ECO:0007669"/>
    <property type="project" value="InterPro"/>
</dbReference>
<dbReference type="SMART" id="SM00728">
    <property type="entry name" value="ChW"/>
    <property type="match status" value="3"/>
</dbReference>
<evidence type="ECO:0000256" key="2">
    <source>
        <dbReference type="ARBA" id="ARBA00022723"/>
    </source>
</evidence>
<gene>
    <name evidence="6" type="ORF">SAMN02745116_00739</name>
</gene>
<dbReference type="STRING" id="263852.SAMN02745116_00739"/>
<dbReference type="Pfam" id="PF07538">
    <property type="entry name" value="ChW"/>
    <property type="match status" value="3"/>
</dbReference>
<dbReference type="Gene3D" id="3.40.390.10">
    <property type="entry name" value="Collagenase (Catalytic Domain)"/>
    <property type="match status" value="1"/>
</dbReference>
<dbReference type="InterPro" id="IPR024079">
    <property type="entry name" value="MetalloPept_cat_dom_sf"/>
</dbReference>
<dbReference type="Proteomes" id="UP000190328">
    <property type="component" value="Unassembled WGS sequence"/>
</dbReference>
<dbReference type="GO" id="GO:0008270">
    <property type="term" value="F:zinc ion binding"/>
    <property type="evidence" value="ECO:0007669"/>
    <property type="project" value="InterPro"/>
</dbReference>
<keyword evidence="2" id="KW-0479">Metal-binding</keyword>
<dbReference type="AlphaFoldDB" id="A0A1T4LNE7"/>